<evidence type="ECO:0000313" key="4">
    <source>
        <dbReference type="EMBL" id="SPD91809.1"/>
    </source>
</evidence>
<dbReference type="InterPro" id="IPR027417">
    <property type="entry name" value="P-loop_NTPase"/>
</dbReference>
<dbReference type="EMBL" id="OKQU01000001">
    <property type="protein sequence ID" value="SPE07088.1"/>
    <property type="molecule type" value="Genomic_DNA"/>
</dbReference>
<dbReference type="AlphaFoldDB" id="A0A2N9K933"/>
<dbReference type="InterPro" id="IPR038734">
    <property type="entry name" value="YhaN_AAA"/>
</dbReference>
<name>A0A2N9K933_9LACO</name>
<feature type="coiled-coil region" evidence="1">
    <location>
        <begin position="184"/>
        <end position="211"/>
    </location>
</feature>
<keyword evidence="7" id="KW-1185">Reference proteome</keyword>
<evidence type="ECO:0000256" key="1">
    <source>
        <dbReference type="SAM" id="Coils"/>
    </source>
</evidence>
<dbReference type="Gene3D" id="3.40.50.300">
    <property type="entry name" value="P-loop containing nucleotide triphosphate hydrolases"/>
    <property type="match status" value="2"/>
</dbReference>
<keyword evidence="2" id="KW-0812">Transmembrane</keyword>
<dbReference type="PANTHER" id="PTHR41259">
    <property type="entry name" value="DOUBLE-STRAND BREAK REPAIR RAD50 ATPASE, PUTATIVE-RELATED"/>
    <property type="match status" value="1"/>
</dbReference>
<accession>A0A2N9K933</accession>
<evidence type="ECO:0000259" key="3">
    <source>
        <dbReference type="Pfam" id="PF13514"/>
    </source>
</evidence>
<organism evidence="5 6">
    <name type="scientific">Leuconostoc suionicum</name>
    <dbReference type="NCBI Taxonomy" id="1511761"/>
    <lineage>
        <taxon>Bacteria</taxon>
        <taxon>Bacillati</taxon>
        <taxon>Bacillota</taxon>
        <taxon>Bacilli</taxon>
        <taxon>Lactobacillales</taxon>
        <taxon>Lactobacillaceae</taxon>
        <taxon>Leuconostoc</taxon>
    </lineage>
</organism>
<keyword evidence="1" id="KW-0175">Coiled coil</keyword>
<reference evidence="4 7" key="2">
    <citation type="submission" date="2018-02" db="EMBL/GenBank/DDBJ databases">
        <authorList>
            <person name="Rodrigo-Torres L."/>
            <person name="Arahal R. D."/>
            <person name="Lucena T."/>
        </authorList>
    </citation>
    <scope>NUCLEOTIDE SEQUENCE [LARGE SCALE GENOMIC DNA]</scope>
    <source>
        <strain evidence="4 7">CECT 8486</strain>
    </source>
</reference>
<evidence type="ECO:0000256" key="2">
    <source>
        <dbReference type="SAM" id="Phobius"/>
    </source>
</evidence>
<dbReference type="Proteomes" id="UP000239237">
    <property type="component" value="Unassembled WGS sequence"/>
</dbReference>
<evidence type="ECO:0000313" key="7">
    <source>
        <dbReference type="Proteomes" id="UP000239237"/>
    </source>
</evidence>
<feature type="transmembrane region" description="Helical" evidence="2">
    <location>
        <begin position="387"/>
        <end position="403"/>
    </location>
</feature>
<proteinExistence type="predicted"/>
<dbReference type="RefSeq" id="WP_105299673.1">
    <property type="nucleotide sequence ID" value="NZ_CAURUR010000001.1"/>
</dbReference>
<keyword evidence="2" id="KW-1133">Transmembrane helix</keyword>
<dbReference type="SUPFAM" id="SSF52540">
    <property type="entry name" value="P-loop containing nucleoside triphosphate hydrolases"/>
    <property type="match status" value="1"/>
</dbReference>
<dbReference type="Proteomes" id="UP000237923">
    <property type="component" value="Unassembled WGS sequence"/>
</dbReference>
<dbReference type="PANTHER" id="PTHR41259:SF1">
    <property type="entry name" value="DOUBLE-STRAND BREAK REPAIR RAD50 ATPASE, PUTATIVE-RELATED"/>
    <property type="match status" value="1"/>
</dbReference>
<reference evidence="5 6" key="1">
    <citation type="submission" date="2018-02" db="EMBL/GenBank/DDBJ databases">
        <authorList>
            <person name="Cohen D.B."/>
            <person name="Kent A.D."/>
        </authorList>
    </citation>
    <scope>NUCLEOTIDE SEQUENCE [LARGE SCALE GENOMIC DNA]</scope>
    <source>
        <strain evidence="5 6">CECT 9216</strain>
    </source>
</reference>
<evidence type="ECO:0000313" key="6">
    <source>
        <dbReference type="Proteomes" id="UP000237923"/>
    </source>
</evidence>
<feature type="coiled-coil region" evidence="1">
    <location>
        <begin position="503"/>
        <end position="587"/>
    </location>
</feature>
<evidence type="ECO:0000313" key="5">
    <source>
        <dbReference type="EMBL" id="SPE07088.1"/>
    </source>
</evidence>
<gene>
    <name evidence="4" type="ORF">LES8486_00796</name>
    <name evidence="5" type="ORF">LES9216_00943</name>
</gene>
<keyword evidence="2" id="KW-0472">Membrane</keyword>
<protein>
    <submittedName>
        <fullName evidence="5">Chromosome segregation protein</fullName>
    </submittedName>
</protein>
<feature type="domain" description="YhaN AAA" evidence="3">
    <location>
        <begin position="1"/>
        <end position="204"/>
    </location>
</feature>
<dbReference type="Pfam" id="PF13514">
    <property type="entry name" value="AAA_27"/>
    <property type="match status" value="1"/>
</dbReference>
<dbReference type="EMBL" id="OKQR01000001">
    <property type="protein sequence ID" value="SPD91809.1"/>
    <property type="molecule type" value="Genomic_DNA"/>
</dbReference>
<sequence length="787" mass="91557">MKIKRLEISGFGRWSQEAFDLSDGLQVIFGQNESGKTTLRAFIVGVLFGFPTKKNGHNVYDPKDGSQYGGSLILETEEGDVKITRLNRTKTTLTITRLINQTEIIDPEKWLKQKLSPLTREAFDDIFNFNQEDLTRISQIKSVDFQRLLLNIGAVGSTGWLDVMDEFDKSADKLFAPRANKRPLNIAIKEYENATEELHQKSAELDDFMSTEQILTDLESKQHEQEEKILTVSQQLQEIQQLVQQYQLFESAKKIEIENVPSVDEKQVVQARRLQIEIDSLNDSISRHNETLKTIEVPHEVSDDNTDQMVLTKAQVAQRNLAVNTEKRANLLKQKEQIEAQFERDVPKRLTDSELQNLSSSNVYLLSTGALILILFVSIFIMHWPALWMVILSLIVAAGLFYKQQKQNQIRQMIQKAYSPLNIQSIKKIQAEIDQYEQQKIDIQSLDEQIEGQYDDLIQMLQPIALKLDIQILSDSLELTIAQLISVQQQESLSEQSKRSMYVQQQNQIVTEIQQQQEKLSEKLNEQKTIFKEYHVTDLHELQNTLNRYNKNEQLKQRYQDIMNQIDESTRQELLNYDNEAQLLEQKEKQQNYLTILQRQAFELQSDIAHYKAQQEQRTSNDQFMMLQQDLANQKTELTQQFGEYLAKKMSVKWINQALQDASQNRFPKMQQLATDYFQKLTDGRYVNIQFDKNTLQVVRNDRQKFSVVELSTGTQEQLYVAFRLALSQVIRDIINMPILVDDGFVNFDLSRKQNVIALLTDIGRNQQVIYWTAAIHNEHFDKVIEL</sequence>